<evidence type="ECO:0000259" key="1">
    <source>
        <dbReference type="Pfam" id="PF08608"/>
    </source>
</evidence>
<dbReference type="InterPro" id="IPR017518">
    <property type="entry name" value="CHP03084"/>
</dbReference>
<name>A0ABW2AEB1_9MICO</name>
<dbReference type="InterPro" id="IPR034660">
    <property type="entry name" value="DinB/YfiT-like"/>
</dbReference>
<reference evidence="4" key="1">
    <citation type="journal article" date="2019" name="Int. J. Syst. Evol. Microbiol.">
        <title>The Global Catalogue of Microorganisms (GCM) 10K type strain sequencing project: providing services to taxonomists for standard genome sequencing and annotation.</title>
        <authorList>
            <consortium name="The Broad Institute Genomics Platform"/>
            <consortium name="The Broad Institute Genome Sequencing Center for Infectious Disease"/>
            <person name="Wu L."/>
            <person name="Ma J."/>
        </authorList>
    </citation>
    <scope>NUCLEOTIDE SEQUENCE [LARGE SCALE GENOMIC DNA]</scope>
    <source>
        <strain evidence="4">CCUG 58127</strain>
    </source>
</reference>
<dbReference type="NCBIfam" id="TIGR03083">
    <property type="entry name" value="maleylpyruvate isomerase family mycothiol-dependent enzyme"/>
    <property type="match status" value="1"/>
</dbReference>
<dbReference type="RefSeq" id="WP_382399902.1">
    <property type="nucleotide sequence ID" value="NZ_JBHSWH010000001.1"/>
</dbReference>
<dbReference type="Pfam" id="PF08608">
    <property type="entry name" value="Wyosine_form"/>
    <property type="match status" value="1"/>
</dbReference>
<feature type="domain" description="tRNA wybutosine-synthesis" evidence="1">
    <location>
        <begin position="184"/>
        <end position="234"/>
    </location>
</feature>
<feature type="domain" description="Mycothiol-dependent maleylpyruvate isomerase metal-binding" evidence="2">
    <location>
        <begin position="16"/>
        <end position="147"/>
    </location>
</feature>
<comment type="caution">
    <text evidence="3">The sequence shown here is derived from an EMBL/GenBank/DDBJ whole genome shotgun (WGS) entry which is preliminary data.</text>
</comment>
<evidence type="ECO:0000259" key="2">
    <source>
        <dbReference type="Pfam" id="PF11716"/>
    </source>
</evidence>
<dbReference type="Gene3D" id="1.20.120.450">
    <property type="entry name" value="dinb family like domain"/>
    <property type="match status" value="1"/>
</dbReference>
<dbReference type="NCBIfam" id="TIGR03084">
    <property type="entry name" value="TIGR03084 family metal-binding protein"/>
    <property type="match status" value="1"/>
</dbReference>
<dbReference type="InterPro" id="IPR013917">
    <property type="entry name" value="tRNA_wybutosine-synth"/>
</dbReference>
<dbReference type="SUPFAM" id="SSF109854">
    <property type="entry name" value="DinB/YfiT-like putative metalloenzymes"/>
    <property type="match status" value="1"/>
</dbReference>
<evidence type="ECO:0000313" key="3">
    <source>
        <dbReference type="EMBL" id="MFC6705083.1"/>
    </source>
</evidence>
<protein>
    <submittedName>
        <fullName evidence="3">TIGR03084 family metal-binding protein</fullName>
    </submittedName>
</protein>
<evidence type="ECO:0000313" key="4">
    <source>
        <dbReference type="Proteomes" id="UP001596298"/>
    </source>
</evidence>
<dbReference type="InterPro" id="IPR017517">
    <property type="entry name" value="Maleyloyr_isom"/>
</dbReference>
<dbReference type="InterPro" id="IPR024344">
    <property type="entry name" value="MDMPI_metal-binding"/>
</dbReference>
<sequence length="263" mass="28883">MSGDVDSTVQSFLDESLDLDRLLAGLTDEDWERDTPAPGWTIAHQVSHLAWTDHVAVLSATDPAAFGKVLEAATAAPLEFVDRAAAAGAIRPYAELLERWCSGRDDLVQALREADPSTRLPWFGPPMSPRSMATARLMETWAHGQDVVDALGVRREPTNRLRDVCHLGVRTRNFAYRINGLEPPAEEFRIELTGPDDQPWSWGPEEAAARVTGSAEDFCLVVTQRRELSDTALTGTGEAAHWLEFAQVFAGAPKSAVRGRPQR</sequence>
<dbReference type="Proteomes" id="UP001596298">
    <property type="component" value="Unassembled WGS sequence"/>
</dbReference>
<dbReference type="Pfam" id="PF11716">
    <property type="entry name" value="MDMPI_N"/>
    <property type="match status" value="1"/>
</dbReference>
<organism evidence="3 4">
    <name type="scientific">Flexivirga alba</name>
    <dbReference type="NCBI Taxonomy" id="702742"/>
    <lineage>
        <taxon>Bacteria</taxon>
        <taxon>Bacillati</taxon>
        <taxon>Actinomycetota</taxon>
        <taxon>Actinomycetes</taxon>
        <taxon>Micrococcales</taxon>
        <taxon>Dermacoccaceae</taxon>
        <taxon>Flexivirga</taxon>
    </lineage>
</organism>
<keyword evidence="4" id="KW-1185">Reference proteome</keyword>
<accession>A0ABW2AEB1</accession>
<gene>
    <name evidence="3" type="ORF">ACFQDH_07330</name>
</gene>
<dbReference type="EMBL" id="JBHSWH010000001">
    <property type="protein sequence ID" value="MFC6705083.1"/>
    <property type="molecule type" value="Genomic_DNA"/>
</dbReference>
<proteinExistence type="predicted"/>